<dbReference type="AlphaFoldDB" id="A0AAE0BNB2"/>
<evidence type="ECO:0000313" key="3">
    <source>
        <dbReference type="Proteomes" id="UP001190700"/>
    </source>
</evidence>
<protein>
    <submittedName>
        <fullName evidence="2">Uncharacterized protein</fullName>
    </submittedName>
</protein>
<evidence type="ECO:0000256" key="1">
    <source>
        <dbReference type="SAM" id="MobiDB-lite"/>
    </source>
</evidence>
<sequence>SQCYFQLGQFWGKAMAWVETRVRVPETAPVGKAAAKPAPTEGEDGYMSSTRYVESEAVCESYPGTGADAPRYFRNIGNMHTSFATSDSERRAGDGTPRQSSAKKRKPWTKLGF</sequence>
<proteinExistence type="predicted"/>
<feature type="non-terminal residue" evidence="2">
    <location>
        <position position="1"/>
    </location>
</feature>
<dbReference type="Proteomes" id="UP001190700">
    <property type="component" value="Unassembled WGS sequence"/>
</dbReference>
<gene>
    <name evidence="2" type="ORF">CYMTET_51106</name>
</gene>
<feature type="region of interest" description="Disordered" evidence="1">
    <location>
        <begin position="83"/>
        <end position="113"/>
    </location>
</feature>
<name>A0AAE0BNB2_9CHLO</name>
<comment type="caution">
    <text evidence="2">The sequence shown here is derived from an EMBL/GenBank/DDBJ whole genome shotgun (WGS) entry which is preliminary data.</text>
</comment>
<dbReference type="EMBL" id="LGRX02034072">
    <property type="protein sequence ID" value="KAK3238925.1"/>
    <property type="molecule type" value="Genomic_DNA"/>
</dbReference>
<feature type="region of interest" description="Disordered" evidence="1">
    <location>
        <begin position="28"/>
        <end position="47"/>
    </location>
</feature>
<accession>A0AAE0BNB2</accession>
<organism evidence="2 3">
    <name type="scientific">Cymbomonas tetramitiformis</name>
    <dbReference type="NCBI Taxonomy" id="36881"/>
    <lineage>
        <taxon>Eukaryota</taxon>
        <taxon>Viridiplantae</taxon>
        <taxon>Chlorophyta</taxon>
        <taxon>Pyramimonadophyceae</taxon>
        <taxon>Pyramimonadales</taxon>
        <taxon>Pyramimonadaceae</taxon>
        <taxon>Cymbomonas</taxon>
    </lineage>
</organism>
<evidence type="ECO:0000313" key="2">
    <source>
        <dbReference type="EMBL" id="KAK3238925.1"/>
    </source>
</evidence>
<keyword evidence="3" id="KW-1185">Reference proteome</keyword>
<reference evidence="2 3" key="1">
    <citation type="journal article" date="2015" name="Genome Biol. Evol.">
        <title>Comparative Genomics of a Bacterivorous Green Alga Reveals Evolutionary Causalities and Consequences of Phago-Mixotrophic Mode of Nutrition.</title>
        <authorList>
            <person name="Burns J.A."/>
            <person name="Paasch A."/>
            <person name="Narechania A."/>
            <person name="Kim E."/>
        </authorList>
    </citation>
    <scope>NUCLEOTIDE SEQUENCE [LARGE SCALE GENOMIC DNA]</scope>
    <source>
        <strain evidence="2 3">PLY_AMNH</strain>
    </source>
</reference>
<feature type="compositionally biased region" description="Basic residues" evidence="1">
    <location>
        <begin position="101"/>
        <end position="113"/>
    </location>
</feature>